<feature type="modified residue" description="Phosphohistidine; by autocatalysis" evidence="7">
    <location>
        <position position="274"/>
    </location>
</feature>
<dbReference type="UniPathway" id="UPA00253">
    <property type="reaction ID" value="UER00457"/>
</dbReference>
<comment type="function">
    <text evidence="7 8">Catalyzes the synthesis of beta-nicotinate D-ribonucleotide from nicotinate and 5-phospho-D-ribose 1-phosphate at the expense of ATP.</text>
</comment>
<proteinExistence type="inferred from homology"/>
<feature type="signal peptide" evidence="9">
    <location>
        <begin position="1"/>
        <end position="23"/>
    </location>
</feature>
<dbReference type="Pfam" id="PF17767">
    <property type="entry name" value="NAPRTase_N"/>
    <property type="match status" value="1"/>
</dbReference>
<comment type="caution">
    <text evidence="12">The sequence shown here is derived from an EMBL/GenBank/DDBJ whole genome shotgun (WGS) entry which is preliminary data.</text>
</comment>
<evidence type="ECO:0000256" key="4">
    <source>
        <dbReference type="ARBA" id="ARBA00022553"/>
    </source>
</evidence>
<dbReference type="InterPro" id="IPR007229">
    <property type="entry name" value="Nic_PRibTrfase-Fam"/>
</dbReference>
<dbReference type="GO" id="GO:0032259">
    <property type="term" value="P:methylation"/>
    <property type="evidence" value="ECO:0007669"/>
    <property type="project" value="UniProtKB-KW"/>
</dbReference>
<name>C4WGS9_9HYPH</name>
<dbReference type="EC" id="6.3.4.21" evidence="3 7"/>
<organism evidence="12 13">
    <name type="scientific">Brucella intermedia LMG 3301</name>
    <dbReference type="NCBI Taxonomy" id="641118"/>
    <lineage>
        <taxon>Bacteria</taxon>
        <taxon>Pseudomonadati</taxon>
        <taxon>Pseudomonadota</taxon>
        <taxon>Alphaproteobacteria</taxon>
        <taxon>Hyphomicrobiales</taxon>
        <taxon>Brucellaceae</taxon>
        <taxon>Brucella/Ochrobactrum group</taxon>
        <taxon>Brucella</taxon>
    </lineage>
</organism>
<evidence type="ECO:0000256" key="6">
    <source>
        <dbReference type="ARBA" id="ARBA00022642"/>
    </source>
</evidence>
<evidence type="ECO:0000313" key="13">
    <source>
        <dbReference type="Proteomes" id="UP000004386"/>
    </source>
</evidence>
<comment type="catalytic activity">
    <reaction evidence="7 8">
        <text>5-phospho-alpha-D-ribose 1-diphosphate + nicotinate + ATP + H2O = nicotinate beta-D-ribonucleotide + ADP + phosphate + diphosphate</text>
        <dbReference type="Rhea" id="RHEA:36163"/>
        <dbReference type="ChEBI" id="CHEBI:15377"/>
        <dbReference type="ChEBI" id="CHEBI:30616"/>
        <dbReference type="ChEBI" id="CHEBI:32544"/>
        <dbReference type="ChEBI" id="CHEBI:33019"/>
        <dbReference type="ChEBI" id="CHEBI:43474"/>
        <dbReference type="ChEBI" id="CHEBI:57502"/>
        <dbReference type="ChEBI" id="CHEBI:58017"/>
        <dbReference type="ChEBI" id="CHEBI:456216"/>
        <dbReference type="EC" id="6.3.4.21"/>
    </reaction>
</comment>
<evidence type="ECO:0000313" key="12">
    <source>
        <dbReference type="EMBL" id="EEQ94797.1"/>
    </source>
</evidence>
<evidence type="ECO:0000256" key="8">
    <source>
        <dbReference type="RuleBase" id="RU003838"/>
    </source>
</evidence>
<dbReference type="GO" id="GO:0034355">
    <property type="term" value="P:NAD+ biosynthetic process via the salvage pathway"/>
    <property type="evidence" value="ECO:0007669"/>
    <property type="project" value="TreeGrafter"/>
</dbReference>
<dbReference type="NCBIfam" id="TIGR01514">
    <property type="entry name" value="NAPRTase"/>
    <property type="match status" value="1"/>
</dbReference>
<dbReference type="InterPro" id="IPR006406">
    <property type="entry name" value="Nic_PRibTrfase"/>
</dbReference>
<evidence type="ECO:0000259" key="11">
    <source>
        <dbReference type="Pfam" id="PF17767"/>
    </source>
</evidence>
<dbReference type="HOGENOM" id="CLU_030991_1_0_5"/>
<dbReference type="PANTHER" id="PTHR11098:SF1">
    <property type="entry name" value="NICOTINATE PHOSPHORIBOSYLTRANSFERASE"/>
    <property type="match status" value="1"/>
</dbReference>
<dbReference type="Proteomes" id="UP000004386">
    <property type="component" value="Unassembled WGS sequence"/>
</dbReference>
<dbReference type="EMBL" id="ACQA01000001">
    <property type="protein sequence ID" value="EEQ94797.1"/>
    <property type="molecule type" value="Genomic_DNA"/>
</dbReference>
<reference evidence="12 13" key="1">
    <citation type="submission" date="2009-05" db="EMBL/GenBank/DDBJ databases">
        <authorList>
            <person name="Setubal J.C."/>
            <person name="Boyle S."/>
            <person name="Crasta O.R."/>
            <person name="Gillespie J.J."/>
            <person name="Kenyon R.W."/>
            <person name="Lu J."/>
            <person name="Mane S."/>
            <person name="Nagrani S."/>
            <person name="Shallom J.M."/>
            <person name="Shallom S."/>
            <person name="Shukla M."/>
            <person name="Snyder E.E."/>
            <person name="Sobral B.W."/>
            <person name="Wattam A.R."/>
            <person name="Will R."/>
            <person name="Williams K."/>
            <person name="Yoo H."/>
            <person name="Munk C."/>
            <person name="Tapia R."/>
            <person name="Green L."/>
            <person name="Rogers Y."/>
            <person name="Detter J.C."/>
            <person name="Bruce D."/>
            <person name="Brettin T.S."/>
            <person name="Tsolis R."/>
        </authorList>
    </citation>
    <scope>NUCLEOTIDE SEQUENCE [LARGE SCALE GENOMIC DNA]</scope>
    <source>
        <strain evidence="12 13">LMG 3301</strain>
    </source>
</reference>
<dbReference type="Gene3D" id="3.20.140.10">
    <property type="entry name" value="nicotinate phosphoribosyltransferase"/>
    <property type="match status" value="1"/>
</dbReference>
<keyword evidence="4 7" id="KW-0597">Phosphoprotein</keyword>
<keyword evidence="9" id="KW-0732">Signal</keyword>
<keyword evidence="6 7" id="KW-0662">Pyridine nucleotide biosynthesis</keyword>
<evidence type="ECO:0000256" key="2">
    <source>
        <dbReference type="ARBA" id="ARBA00010897"/>
    </source>
</evidence>
<gene>
    <name evidence="7 12" type="primary">pncB</name>
    <name evidence="12" type="ORF">OINT_1000127</name>
</gene>
<evidence type="ECO:0000256" key="9">
    <source>
        <dbReference type="SAM" id="SignalP"/>
    </source>
</evidence>
<protein>
    <recommendedName>
        <fullName evidence="3 7">Nicotinate phosphoribosyltransferase</fullName>
        <shortName evidence="7">NAPRTase</shortName>
        <ecNumber evidence="3 7">6.3.4.21</ecNumber>
    </recommendedName>
</protein>
<dbReference type="SUPFAM" id="SSF54675">
    <property type="entry name" value="Nicotinate/Quinolinate PRTase N-terminal domain-like"/>
    <property type="match status" value="1"/>
</dbReference>
<sequence length="466" mass="53440">MNRLKRRVKTRLSFCCNSSGAVAAQVHAMEAVMAKTDIARRVYNHAWKLDPIVRSLLDTDFYKLLMLQMIWGLYPKVDATFSLINRTTSVRLADEIDEGELRAQLDHARTLRFSKKEMIWLAGNSFYGRKQIFQPEFLNWLHDFQLPEYELRRKDGQYELHFHGAWSHTTMWEIPALAIINELRSRAAMKNLGPFSLDVLYARAKAKMWSKVERLRQLPGLKISDFGTRRRHSFLWQRWCVEALKEGIGDAFTGTSNVLLAMDTDLEALGTNAHELPMVLAALARNDDELRSAPYRVLQDWNRYYGGNLLIVLPDAFGTAAFLRNAPDWVADWTGFRPDSAPPIEGGERIIEWWKSRGKDPREKLLIFSDALDVDTIEETYRHFEGRVRMSFGWGTNLTNDFAGCAPKEIEGLNAISLVCKVTDANGHPAVKLSDNPQKATGDPKEVARYLKFFGNEERVEQLVRV</sequence>
<dbReference type="InterPro" id="IPR036068">
    <property type="entry name" value="Nicotinate_pribotase-like_C"/>
</dbReference>
<dbReference type="InterPro" id="IPR041525">
    <property type="entry name" value="N/Namide_PRibTrfase"/>
</dbReference>
<feature type="chain" id="PRO_5002945173" description="Nicotinate phosphoribosyltransferase" evidence="9">
    <location>
        <begin position="24"/>
        <end position="466"/>
    </location>
</feature>
<keyword evidence="5 7" id="KW-0436">Ligase</keyword>
<evidence type="ECO:0000259" key="10">
    <source>
        <dbReference type="Pfam" id="PF04095"/>
    </source>
</evidence>
<dbReference type="PIRSF" id="PIRSF000484">
    <property type="entry name" value="NAPRT"/>
    <property type="match status" value="1"/>
</dbReference>
<feature type="domain" description="Nicotinate phosphoribosyltransferase N-terminal" evidence="11">
    <location>
        <begin position="57"/>
        <end position="181"/>
    </location>
</feature>
<dbReference type="AlphaFoldDB" id="C4WGS9"/>
<dbReference type="GO" id="GO:0004516">
    <property type="term" value="F:nicotinate phosphoribosyltransferase activity"/>
    <property type="evidence" value="ECO:0007669"/>
    <property type="project" value="UniProtKB-UniRule"/>
</dbReference>
<dbReference type="Pfam" id="PF04095">
    <property type="entry name" value="NAPRTase"/>
    <property type="match status" value="1"/>
</dbReference>
<dbReference type="GO" id="GO:0016757">
    <property type="term" value="F:glycosyltransferase activity"/>
    <property type="evidence" value="ECO:0007669"/>
    <property type="project" value="UniProtKB-KW"/>
</dbReference>
<evidence type="ECO:0000256" key="1">
    <source>
        <dbReference type="ARBA" id="ARBA00004952"/>
    </source>
</evidence>
<keyword evidence="12" id="KW-0328">Glycosyltransferase</keyword>
<comment type="PTM">
    <text evidence="7 8">Transiently phosphorylated on a His residue during the reaction cycle. Phosphorylation strongly increases the affinity for substrates and increases the rate of nicotinate D-ribonucleotide production. Dephosphorylation regenerates the low-affinity form of the enzyme, leading to product release.</text>
</comment>
<comment type="similarity">
    <text evidence="2 7 8">Belongs to the NAPRTase family.</text>
</comment>
<dbReference type="InterPro" id="IPR040727">
    <property type="entry name" value="NAPRTase_N"/>
</dbReference>
<dbReference type="HAMAP" id="MF_00570">
    <property type="entry name" value="NAPRTase"/>
    <property type="match status" value="1"/>
</dbReference>
<keyword evidence="12" id="KW-0808">Transferase</keyword>
<dbReference type="GO" id="GO:0005829">
    <property type="term" value="C:cytosol"/>
    <property type="evidence" value="ECO:0007669"/>
    <property type="project" value="TreeGrafter"/>
</dbReference>
<accession>C4WGS9</accession>
<dbReference type="SUPFAM" id="SSF51690">
    <property type="entry name" value="Nicotinate/Quinolinate PRTase C-terminal domain-like"/>
    <property type="match status" value="1"/>
</dbReference>
<evidence type="ECO:0000256" key="7">
    <source>
        <dbReference type="HAMAP-Rule" id="MF_00570"/>
    </source>
</evidence>
<evidence type="ECO:0000256" key="3">
    <source>
        <dbReference type="ARBA" id="ARBA00013236"/>
    </source>
</evidence>
<keyword evidence="12" id="KW-0489">Methyltransferase</keyword>
<dbReference type="PANTHER" id="PTHR11098">
    <property type="entry name" value="NICOTINATE PHOSPHORIBOSYLTRANSFERASE"/>
    <property type="match status" value="1"/>
</dbReference>
<comment type="pathway">
    <text evidence="1 7 8">Cofactor biosynthesis; NAD(+) biosynthesis; nicotinate D-ribonucleotide from nicotinate: step 1/1.</text>
</comment>
<feature type="domain" description="Nicotinate/nicotinamide phosphoribosyltransferase" evidence="10">
    <location>
        <begin position="222"/>
        <end position="456"/>
    </location>
</feature>
<dbReference type="NCBIfam" id="NF003704">
    <property type="entry name" value="PRK05321.1"/>
    <property type="match status" value="1"/>
</dbReference>
<dbReference type="GO" id="GO:0008168">
    <property type="term" value="F:methyltransferase activity"/>
    <property type="evidence" value="ECO:0007669"/>
    <property type="project" value="UniProtKB-KW"/>
</dbReference>
<evidence type="ECO:0000256" key="5">
    <source>
        <dbReference type="ARBA" id="ARBA00022598"/>
    </source>
</evidence>